<gene>
    <name evidence="1" type="ordered locus">Sterm_0922</name>
</gene>
<dbReference type="Proteomes" id="UP000000845">
    <property type="component" value="Chromosome"/>
</dbReference>
<reference evidence="2" key="1">
    <citation type="submission" date="2009-09" db="EMBL/GenBank/DDBJ databases">
        <title>The complete chromosome of Sebaldella termitidis ATCC 33386.</title>
        <authorList>
            <consortium name="US DOE Joint Genome Institute (JGI-PGF)"/>
            <person name="Lucas S."/>
            <person name="Copeland A."/>
            <person name="Lapidus A."/>
            <person name="Glavina del Rio T."/>
            <person name="Dalin E."/>
            <person name="Tice H."/>
            <person name="Bruce D."/>
            <person name="Goodwin L."/>
            <person name="Pitluck S."/>
            <person name="Kyrpides N."/>
            <person name="Mavromatis K."/>
            <person name="Ivanova N."/>
            <person name="Mikhailova N."/>
            <person name="Sims D."/>
            <person name="Meincke L."/>
            <person name="Brettin T."/>
            <person name="Detter J.C."/>
            <person name="Han C."/>
            <person name="Larimer F."/>
            <person name="Land M."/>
            <person name="Hauser L."/>
            <person name="Markowitz V."/>
            <person name="Cheng J.F."/>
            <person name="Hugenholtz P."/>
            <person name="Woyke T."/>
            <person name="Wu D."/>
            <person name="Eisen J.A."/>
        </authorList>
    </citation>
    <scope>NUCLEOTIDE SEQUENCE [LARGE SCALE GENOMIC DNA]</scope>
    <source>
        <strain evidence="2">ATCC 33386 / NCTC 11300</strain>
    </source>
</reference>
<accession>D1AFA5</accession>
<dbReference type="AlphaFoldDB" id="D1AFA5"/>
<dbReference type="RefSeq" id="WP_012860386.1">
    <property type="nucleotide sequence ID" value="NC_013517.1"/>
</dbReference>
<proteinExistence type="predicted"/>
<evidence type="ECO:0000313" key="2">
    <source>
        <dbReference type="Proteomes" id="UP000000845"/>
    </source>
</evidence>
<organism evidence="1 2">
    <name type="scientific">Sebaldella termitidis (strain ATCC 33386 / NCTC 11300)</name>
    <dbReference type="NCBI Taxonomy" id="526218"/>
    <lineage>
        <taxon>Bacteria</taxon>
        <taxon>Fusobacteriati</taxon>
        <taxon>Fusobacteriota</taxon>
        <taxon>Fusobacteriia</taxon>
        <taxon>Fusobacteriales</taxon>
        <taxon>Leptotrichiaceae</taxon>
        <taxon>Sebaldella</taxon>
    </lineage>
</organism>
<dbReference type="EMBL" id="CP001739">
    <property type="protein sequence ID" value="ACZ07790.1"/>
    <property type="molecule type" value="Genomic_DNA"/>
</dbReference>
<keyword evidence="2" id="KW-1185">Reference proteome</keyword>
<dbReference type="KEGG" id="str:Sterm_0922"/>
<sequence>MIENLQETEIKIGRAGKMVYIGPNIEGLLSGTVFDYMPELENYKEYESIEKLFIPLESLKEETLKLREKSNYLHFIYDEIAESKKRKGSVD</sequence>
<protein>
    <submittedName>
        <fullName evidence="1">Uncharacterized protein</fullName>
    </submittedName>
</protein>
<dbReference type="STRING" id="526218.Sterm_0922"/>
<dbReference type="HOGENOM" id="CLU_2425227_0_0_0"/>
<name>D1AFA5_SEBTE</name>
<evidence type="ECO:0000313" key="1">
    <source>
        <dbReference type="EMBL" id="ACZ07790.1"/>
    </source>
</evidence>
<reference evidence="1 2" key="2">
    <citation type="journal article" date="2010" name="Stand. Genomic Sci.">
        <title>Complete genome sequence of Sebaldella termitidis type strain (NCTC 11300).</title>
        <authorList>
            <person name="Harmon-Smith M."/>
            <person name="Celia L."/>
            <person name="Chertkov O."/>
            <person name="Lapidus A."/>
            <person name="Copeland A."/>
            <person name="Glavina Del Rio T."/>
            <person name="Nolan M."/>
            <person name="Lucas S."/>
            <person name="Tice H."/>
            <person name="Cheng J.F."/>
            <person name="Han C."/>
            <person name="Detter J.C."/>
            <person name="Bruce D."/>
            <person name="Goodwin L."/>
            <person name="Pitluck S."/>
            <person name="Pati A."/>
            <person name="Liolios K."/>
            <person name="Ivanova N."/>
            <person name="Mavromatis K."/>
            <person name="Mikhailova N."/>
            <person name="Chen A."/>
            <person name="Palaniappan K."/>
            <person name="Land M."/>
            <person name="Hauser L."/>
            <person name="Chang Y.J."/>
            <person name="Jeffries C.D."/>
            <person name="Brettin T."/>
            <person name="Goker M."/>
            <person name="Beck B."/>
            <person name="Bristow J."/>
            <person name="Eisen J.A."/>
            <person name="Markowitz V."/>
            <person name="Hugenholtz P."/>
            <person name="Kyrpides N.C."/>
            <person name="Klenk H.P."/>
            <person name="Chen F."/>
        </authorList>
    </citation>
    <scope>NUCLEOTIDE SEQUENCE [LARGE SCALE GENOMIC DNA]</scope>
    <source>
        <strain evidence="2">ATCC 33386 / NCTC 11300</strain>
    </source>
</reference>